<dbReference type="InterPro" id="IPR018392">
    <property type="entry name" value="LysM"/>
</dbReference>
<evidence type="ECO:0000313" key="3">
    <source>
        <dbReference type="EMBL" id="MCJ2543969.1"/>
    </source>
</evidence>
<feature type="compositionally biased region" description="Pro residues" evidence="1">
    <location>
        <begin position="423"/>
        <end position="441"/>
    </location>
</feature>
<feature type="compositionally biased region" description="Polar residues" evidence="1">
    <location>
        <begin position="100"/>
        <end position="114"/>
    </location>
</feature>
<reference evidence="3" key="1">
    <citation type="submission" date="2021-02" db="EMBL/GenBank/DDBJ databases">
        <title>The CRISPR/cas machinery reduction and long-range gene transfer in the hot spring cyanobacterium Synechococcus.</title>
        <authorList>
            <person name="Dvorak P."/>
            <person name="Jahodarova E."/>
            <person name="Hasler P."/>
            <person name="Poulickova A."/>
        </authorList>
    </citation>
    <scope>NUCLEOTIDE SEQUENCE</scope>
    <source>
        <strain evidence="3">Rupite</strain>
    </source>
</reference>
<dbReference type="CDD" id="cd12797">
    <property type="entry name" value="M23_peptidase"/>
    <property type="match status" value="1"/>
</dbReference>
<proteinExistence type="predicted"/>
<feature type="region of interest" description="Disordered" evidence="1">
    <location>
        <begin position="1"/>
        <end position="50"/>
    </location>
</feature>
<dbReference type="PANTHER" id="PTHR21666:SF270">
    <property type="entry name" value="MUREIN HYDROLASE ACTIVATOR ENVC"/>
    <property type="match status" value="1"/>
</dbReference>
<feature type="region of interest" description="Disordered" evidence="1">
    <location>
        <begin position="409"/>
        <end position="449"/>
    </location>
</feature>
<keyword evidence="4" id="KW-1185">Reference proteome</keyword>
<evidence type="ECO:0000259" key="2">
    <source>
        <dbReference type="PROSITE" id="PS51782"/>
    </source>
</evidence>
<dbReference type="PROSITE" id="PS51782">
    <property type="entry name" value="LYSM"/>
    <property type="match status" value="3"/>
</dbReference>
<gene>
    <name evidence="3" type="ORF">JX360_13835</name>
</gene>
<feature type="domain" description="LysM" evidence="2">
    <location>
        <begin position="247"/>
        <end position="291"/>
    </location>
</feature>
<dbReference type="Gene3D" id="2.70.70.10">
    <property type="entry name" value="Glucose Permease (Domain IIA)"/>
    <property type="match status" value="1"/>
</dbReference>
<sequence length="569" mass="61783">MSTLSSPAPAVSAEIPTEASWAAQDQVPPSEAPEDAEGSPLEWAPASPSMPTKPRLAGFALSLGLTGLVWLLKLESDPYAESLETLVRDPQQAVPDPQSEPAQETSDESIPSSRRTYPVWATGLLLMLGLAGAATLQQRQLNRQPLTPLPPAIERIPPSVHTLSGALQQNYDLKKEQLREAFQEGLIPTGEGPKGILEHEVQPGETLWQLTQMYQLDAAAITVSNGIQADTPLEPGQTLWIPSQPGLIYTVKQGDTLEDVANRYQVSQQQIIAATPLSRPEYLRIGQRLLIPGDVSELINRQKEMIAAQKAREEEERRRQEEEARRRAEEQARQEAEQQRLAEEAQRQAEQERQTQAALLASGSPTHTVGSGDTIERIAARYGVTQRSIIQANNLRNPHWLRIGQRLTIPAPGTQPTQAPAPQAQPQPQAQPVPAAPPQAPPQARSSGFIWPVSGQITSGFGYRRGRLHAGVDIPGPVGSPIVAVMEGTVIFAGNGGDGYGNRVDIRHPNGLVTRYAHGHQIYVSTGQYVQQGQTIMSRGSTGWSTGPHLHFEVRPGGGAPVDPRPYLP</sequence>
<feature type="region of interest" description="Disordered" evidence="1">
    <location>
        <begin position="308"/>
        <end position="372"/>
    </location>
</feature>
<dbReference type="EMBL" id="JAFIRA010000041">
    <property type="protein sequence ID" value="MCJ2543969.1"/>
    <property type="molecule type" value="Genomic_DNA"/>
</dbReference>
<dbReference type="CDD" id="cd00118">
    <property type="entry name" value="LysM"/>
    <property type="match status" value="3"/>
</dbReference>
<organism evidence="3 4">
    <name type="scientific">Thermostichus vulcanus str. 'Rupite'</name>
    <dbReference type="NCBI Taxonomy" id="2813851"/>
    <lineage>
        <taxon>Bacteria</taxon>
        <taxon>Bacillati</taxon>
        <taxon>Cyanobacteriota</taxon>
        <taxon>Cyanophyceae</taxon>
        <taxon>Thermostichales</taxon>
        <taxon>Thermostichaceae</taxon>
        <taxon>Thermostichus</taxon>
    </lineage>
</organism>
<comment type="caution">
    <text evidence="3">The sequence shown here is derived from an EMBL/GenBank/DDBJ whole genome shotgun (WGS) entry which is preliminary data.</text>
</comment>
<evidence type="ECO:0000256" key="1">
    <source>
        <dbReference type="SAM" id="MobiDB-lite"/>
    </source>
</evidence>
<feature type="domain" description="LysM" evidence="2">
    <location>
        <begin position="365"/>
        <end position="409"/>
    </location>
</feature>
<dbReference type="InterPro" id="IPR016047">
    <property type="entry name" value="M23ase_b-sheet_dom"/>
</dbReference>
<evidence type="ECO:0000313" key="4">
    <source>
        <dbReference type="Proteomes" id="UP000830835"/>
    </source>
</evidence>
<protein>
    <submittedName>
        <fullName evidence="3">LysM peptidoglycan-binding domain-containing protein</fullName>
    </submittedName>
</protein>
<dbReference type="InterPro" id="IPR050570">
    <property type="entry name" value="Cell_wall_metabolism_enzyme"/>
</dbReference>
<dbReference type="SUPFAM" id="SSF51261">
    <property type="entry name" value="Duplicated hybrid motif"/>
    <property type="match status" value="1"/>
</dbReference>
<feature type="region of interest" description="Disordered" evidence="1">
    <location>
        <begin position="89"/>
        <end position="114"/>
    </location>
</feature>
<feature type="compositionally biased region" description="Low complexity" evidence="1">
    <location>
        <begin position="410"/>
        <end position="422"/>
    </location>
</feature>
<feature type="domain" description="LysM" evidence="2">
    <location>
        <begin position="197"/>
        <end position="241"/>
    </location>
</feature>
<dbReference type="Gene3D" id="3.10.350.10">
    <property type="entry name" value="LysM domain"/>
    <property type="match status" value="3"/>
</dbReference>
<dbReference type="InterPro" id="IPR036779">
    <property type="entry name" value="LysM_dom_sf"/>
</dbReference>
<dbReference type="SUPFAM" id="SSF54106">
    <property type="entry name" value="LysM domain"/>
    <property type="match status" value="2"/>
</dbReference>
<dbReference type="SMART" id="SM00257">
    <property type="entry name" value="LysM"/>
    <property type="match status" value="3"/>
</dbReference>
<dbReference type="InterPro" id="IPR011055">
    <property type="entry name" value="Dup_hybrid_motif"/>
</dbReference>
<dbReference type="Pfam" id="PF01551">
    <property type="entry name" value="Peptidase_M23"/>
    <property type="match status" value="1"/>
</dbReference>
<dbReference type="Proteomes" id="UP000830835">
    <property type="component" value="Unassembled WGS sequence"/>
</dbReference>
<accession>A0ABT0CDU7</accession>
<dbReference type="PANTHER" id="PTHR21666">
    <property type="entry name" value="PEPTIDASE-RELATED"/>
    <property type="match status" value="1"/>
</dbReference>
<name>A0ABT0CDU7_THEVL</name>
<feature type="compositionally biased region" description="Basic and acidic residues" evidence="1">
    <location>
        <begin position="308"/>
        <end position="353"/>
    </location>
</feature>
<dbReference type="Pfam" id="PF01476">
    <property type="entry name" value="LysM"/>
    <property type="match status" value="3"/>
</dbReference>